<comment type="subunit">
    <text evidence="6">Homotetramer.</text>
</comment>
<dbReference type="NCBIfam" id="NF006674">
    <property type="entry name" value="PRK09224.1"/>
    <property type="match status" value="1"/>
</dbReference>
<dbReference type="GO" id="GO:0030170">
    <property type="term" value="F:pyridoxal phosphate binding"/>
    <property type="evidence" value="ECO:0007669"/>
    <property type="project" value="InterPro"/>
</dbReference>
<dbReference type="Gene3D" id="3.40.1020.10">
    <property type="entry name" value="Biosynthetic Threonine Deaminase, Domain 3"/>
    <property type="match status" value="1"/>
</dbReference>
<evidence type="ECO:0000256" key="9">
    <source>
        <dbReference type="ARBA" id="ARBA00022737"/>
    </source>
</evidence>
<dbReference type="CDD" id="cd04907">
    <property type="entry name" value="ACT_ThrD-I_2"/>
    <property type="match status" value="1"/>
</dbReference>
<dbReference type="CDD" id="cd01562">
    <property type="entry name" value="Thr-dehyd"/>
    <property type="match status" value="1"/>
</dbReference>
<evidence type="ECO:0000256" key="7">
    <source>
        <dbReference type="ARBA" id="ARBA00022605"/>
    </source>
</evidence>
<evidence type="ECO:0000256" key="11">
    <source>
        <dbReference type="ARBA" id="ARBA00023128"/>
    </source>
</evidence>
<evidence type="ECO:0000259" key="15">
    <source>
        <dbReference type="PROSITE" id="PS51672"/>
    </source>
</evidence>
<dbReference type="FunFam" id="3.40.50.1100:FF:000008">
    <property type="entry name" value="L-threonine dehydratase"/>
    <property type="match status" value="1"/>
</dbReference>
<dbReference type="FunFam" id="3.40.1020.10:FF:000001">
    <property type="entry name" value="L-threonine dehydratase"/>
    <property type="match status" value="1"/>
</dbReference>
<evidence type="ECO:0000256" key="8">
    <source>
        <dbReference type="ARBA" id="ARBA00022624"/>
    </source>
</evidence>
<dbReference type="InterPro" id="IPR036052">
    <property type="entry name" value="TrpB-like_PALP_sf"/>
</dbReference>
<dbReference type="HOGENOM" id="CLU_021152_6_0_1"/>
<evidence type="ECO:0000256" key="6">
    <source>
        <dbReference type="ARBA" id="ARBA00011881"/>
    </source>
</evidence>
<dbReference type="FunFam" id="3.40.50.1100:FF:000005">
    <property type="entry name" value="Threonine dehydratase catabolic"/>
    <property type="match status" value="1"/>
</dbReference>
<dbReference type="eggNOG" id="KOG1250">
    <property type="taxonomic scope" value="Eukaryota"/>
</dbReference>
<evidence type="ECO:0000256" key="2">
    <source>
        <dbReference type="ARBA" id="ARBA00001933"/>
    </source>
</evidence>
<dbReference type="InterPro" id="IPR050147">
    <property type="entry name" value="Ser/Thr_Dehydratase"/>
</dbReference>
<accession>G3BEZ8</accession>
<evidence type="ECO:0000256" key="13">
    <source>
        <dbReference type="ARBA" id="ARBA00023304"/>
    </source>
</evidence>
<keyword evidence="11" id="KW-0496">Mitochondrion</keyword>
<dbReference type="GO" id="GO:0003941">
    <property type="term" value="F:L-serine ammonia-lyase activity"/>
    <property type="evidence" value="ECO:0007669"/>
    <property type="project" value="TreeGrafter"/>
</dbReference>
<dbReference type="EC" id="4.3.1.19" evidence="14"/>
<dbReference type="PROSITE" id="PS51672">
    <property type="entry name" value="ACT_LIKE"/>
    <property type="match status" value="2"/>
</dbReference>
<comment type="cofactor">
    <cofactor evidence="2 14">
        <name>pyridoxal 5'-phosphate</name>
        <dbReference type="ChEBI" id="CHEBI:597326"/>
    </cofactor>
</comment>
<evidence type="ECO:0000313" key="17">
    <source>
        <dbReference type="Proteomes" id="UP000000707"/>
    </source>
</evidence>
<dbReference type="PANTHER" id="PTHR48078">
    <property type="entry name" value="THREONINE DEHYDRATASE, MITOCHONDRIAL-RELATED"/>
    <property type="match status" value="1"/>
</dbReference>
<dbReference type="InterPro" id="IPR038110">
    <property type="entry name" value="TD_ACT-like_sf"/>
</dbReference>
<evidence type="ECO:0000256" key="1">
    <source>
        <dbReference type="ARBA" id="ARBA00001274"/>
    </source>
</evidence>
<dbReference type="InterPro" id="IPR001926">
    <property type="entry name" value="TrpB-like_PALP"/>
</dbReference>
<keyword evidence="9" id="KW-0677">Repeat</keyword>
<dbReference type="GO" id="GO:0006567">
    <property type="term" value="P:L-threonine catabolic process"/>
    <property type="evidence" value="ECO:0007669"/>
    <property type="project" value="TreeGrafter"/>
</dbReference>
<dbReference type="InterPro" id="IPR005787">
    <property type="entry name" value="Thr_deHydtase_biosynth"/>
</dbReference>
<comment type="similarity">
    <text evidence="5 14">Belongs to the serine/threonine dehydratase family.</text>
</comment>
<evidence type="ECO:0000313" key="16">
    <source>
        <dbReference type="EMBL" id="EGV59975.1"/>
    </source>
</evidence>
<dbReference type="OrthoDB" id="4418812at2759"/>
<dbReference type="KEGG" id="cten:18246306"/>
<keyword evidence="12 14" id="KW-0456">Lyase</keyword>
<dbReference type="Proteomes" id="UP000000707">
    <property type="component" value="Unassembled WGS sequence"/>
</dbReference>
<dbReference type="InterPro" id="IPR000634">
    <property type="entry name" value="Ser/Thr_deHydtase_PyrdxlP-BS"/>
</dbReference>
<keyword evidence="10 14" id="KW-0663">Pyridoxal phosphate</keyword>
<dbReference type="AlphaFoldDB" id="G3BEZ8"/>
<dbReference type="NCBIfam" id="TIGR01124">
    <property type="entry name" value="ilvA_2Cterm"/>
    <property type="match status" value="1"/>
</dbReference>
<dbReference type="PANTHER" id="PTHR48078:SF11">
    <property type="entry name" value="THREONINE DEHYDRATASE, MITOCHONDRIAL"/>
    <property type="match status" value="1"/>
</dbReference>
<dbReference type="CDD" id="cd04906">
    <property type="entry name" value="ACT_ThrD-I_1"/>
    <property type="match status" value="1"/>
</dbReference>
<keyword evidence="8 14" id="KW-0412">Isoleucine biosynthesis</keyword>
<evidence type="ECO:0000256" key="3">
    <source>
        <dbReference type="ARBA" id="ARBA00004173"/>
    </source>
</evidence>
<dbReference type="InterPro" id="IPR045865">
    <property type="entry name" value="ACT-like_dom_sf"/>
</dbReference>
<evidence type="ECO:0000256" key="5">
    <source>
        <dbReference type="ARBA" id="ARBA00010869"/>
    </source>
</evidence>
<comment type="subcellular location">
    <subcellularLocation>
        <location evidence="3">Mitochondrion</location>
    </subcellularLocation>
</comment>
<feature type="domain" description="ACT-like" evidence="15">
    <location>
        <begin position="491"/>
        <end position="563"/>
    </location>
</feature>
<dbReference type="Gene3D" id="3.40.50.1100">
    <property type="match status" value="2"/>
</dbReference>
<evidence type="ECO:0000256" key="14">
    <source>
        <dbReference type="RuleBase" id="RU362012"/>
    </source>
</evidence>
<dbReference type="STRING" id="590646.G3BEZ8"/>
<evidence type="ECO:0000256" key="4">
    <source>
        <dbReference type="ARBA" id="ARBA00004810"/>
    </source>
</evidence>
<organism evidence="17">
    <name type="scientific">Candida tenuis (strain ATCC 10573 / BCRC 21748 / CBS 615 / JCM 9827 / NBRC 10315 / NRRL Y-1498 / VKM Y-70)</name>
    <name type="common">Yeast</name>
    <name type="synonym">Yamadazyma tenuis</name>
    <dbReference type="NCBI Taxonomy" id="590646"/>
    <lineage>
        <taxon>Eukaryota</taxon>
        <taxon>Fungi</taxon>
        <taxon>Dikarya</taxon>
        <taxon>Ascomycota</taxon>
        <taxon>Saccharomycotina</taxon>
        <taxon>Pichiomycetes</taxon>
        <taxon>Debaryomycetaceae</taxon>
        <taxon>Yamadazyma</taxon>
    </lineage>
</organism>
<dbReference type="EMBL" id="GL996528">
    <property type="protein sequence ID" value="EGV59975.1"/>
    <property type="molecule type" value="Genomic_DNA"/>
</dbReference>
<gene>
    <name evidence="16" type="ORF">CANTEDRAFT_111687</name>
</gene>
<evidence type="ECO:0000256" key="12">
    <source>
        <dbReference type="ARBA" id="ARBA00023239"/>
    </source>
</evidence>
<dbReference type="GO" id="GO:0006565">
    <property type="term" value="P:L-serine catabolic process"/>
    <property type="evidence" value="ECO:0007669"/>
    <property type="project" value="TreeGrafter"/>
</dbReference>
<dbReference type="Pfam" id="PF00291">
    <property type="entry name" value="PALP"/>
    <property type="match status" value="1"/>
</dbReference>
<dbReference type="SUPFAM" id="SSF55021">
    <property type="entry name" value="ACT-like"/>
    <property type="match status" value="2"/>
</dbReference>
<name>G3BEZ8_CANTC</name>
<comment type="catalytic activity">
    <reaction evidence="1 14">
        <text>L-threonine = 2-oxobutanoate + NH4(+)</text>
        <dbReference type="Rhea" id="RHEA:22108"/>
        <dbReference type="ChEBI" id="CHEBI:16763"/>
        <dbReference type="ChEBI" id="CHEBI:28938"/>
        <dbReference type="ChEBI" id="CHEBI:57926"/>
        <dbReference type="EC" id="4.3.1.19"/>
    </reaction>
</comment>
<keyword evidence="13 14" id="KW-0100">Branched-chain amino acid biosynthesis</keyword>
<dbReference type="UniPathway" id="UPA00047">
    <property type="reaction ID" value="UER00054"/>
</dbReference>
<dbReference type="GeneID" id="18246306"/>
<dbReference type="GO" id="GO:0009097">
    <property type="term" value="P:isoleucine biosynthetic process"/>
    <property type="evidence" value="ECO:0007669"/>
    <property type="project" value="UniProtKB-UniRule"/>
</dbReference>
<keyword evidence="7 14" id="KW-0028">Amino-acid biosynthesis</keyword>
<sequence length="572" mass="63299">MWKNTVSKLLRVGRAVHTTKPALNGASVRKLATNASAREKFPELHDSDFGPDGNPDYVKLILTSRVYDVVDKGGSPLNFAVNLSQKLGTNVHLKREDLLPVFSFKLRGAYNMIANLHAQKNSHLDGVIACSAGNHAQGVAFSANKLGIPATIVMPTATPSIKFKNVSRLGSQVVLYGDDFDSAKEECDRLSVLNNLTNIPPFNHPYVIAGQGTIALELTTQLRLDKLDAVFVPVGGGGLIAGIAAYLKKIAPHVKVIGVETYDANALYESQKSNELESLNSVGVFADGTAVKILGEETWRVCKDIVDEVVLVSTDELCAAIKDIFEDTRSIVEPSGALSVAGLTKYIRKNKDVDHHDKTYVPILSGANMNFDRLRFVSERAVLGEGKEASLVVSIPDRPGEFAKLQSVINPRAVTEFSYRYNNTDSANIFVSFNLASRENDLEKIIETMKSEKYGFEVEDISKNEFAKSHGRYLIGGSFSHSKPEKVARERVYSFEFPERPGALFRFLRSLKPDWDITLFNYRNHGNDVGKVLCGIATPEETTEEDFQEFLKTLGYRFIDETENVVYRKFLS</sequence>
<keyword evidence="17" id="KW-1185">Reference proteome</keyword>
<dbReference type="InterPro" id="IPR001721">
    <property type="entry name" value="TD_ACT-like"/>
</dbReference>
<reference evidence="16 17" key="1">
    <citation type="journal article" date="2011" name="Proc. Natl. Acad. Sci. U.S.A.">
        <title>Comparative genomics of xylose-fermenting fungi for enhanced biofuel production.</title>
        <authorList>
            <person name="Wohlbach D.J."/>
            <person name="Kuo A."/>
            <person name="Sato T.K."/>
            <person name="Potts K.M."/>
            <person name="Salamov A.A."/>
            <person name="LaButti K.M."/>
            <person name="Sun H."/>
            <person name="Clum A."/>
            <person name="Pangilinan J.L."/>
            <person name="Lindquist E.A."/>
            <person name="Lucas S."/>
            <person name="Lapidus A."/>
            <person name="Jin M."/>
            <person name="Gunawan C."/>
            <person name="Balan V."/>
            <person name="Dale B.E."/>
            <person name="Jeffries T.W."/>
            <person name="Zinkel R."/>
            <person name="Barry K.W."/>
            <person name="Grigoriev I.V."/>
            <person name="Gasch A.P."/>
        </authorList>
    </citation>
    <scope>NUCLEOTIDE SEQUENCE [LARGE SCALE GENOMIC DNA]</scope>
    <source>
        <strain evidence="17">ATCC 10573 / BCRC 21748 / CBS 615 / JCM 9827 / NBRC 10315 / NRRL Y-1498 / VKM Y-70</strain>
    </source>
</reference>
<proteinExistence type="inferred from homology"/>
<dbReference type="GO" id="GO:0005739">
    <property type="term" value="C:mitochondrion"/>
    <property type="evidence" value="ECO:0007669"/>
    <property type="project" value="UniProtKB-SubCell"/>
</dbReference>
<dbReference type="Pfam" id="PF00585">
    <property type="entry name" value="Thr_dehydrat_C"/>
    <property type="match status" value="2"/>
</dbReference>
<dbReference type="PROSITE" id="PS00165">
    <property type="entry name" value="DEHYDRATASE_SER_THR"/>
    <property type="match status" value="1"/>
</dbReference>
<evidence type="ECO:0000256" key="10">
    <source>
        <dbReference type="ARBA" id="ARBA00022898"/>
    </source>
</evidence>
<dbReference type="GO" id="GO:0004794">
    <property type="term" value="F:threonine deaminase activity"/>
    <property type="evidence" value="ECO:0007669"/>
    <property type="project" value="UniProtKB-UniRule"/>
</dbReference>
<feature type="domain" description="ACT-like" evidence="15">
    <location>
        <begin position="389"/>
        <end position="463"/>
    </location>
</feature>
<dbReference type="SUPFAM" id="SSF53686">
    <property type="entry name" value="Tryptophan synthase beta subunit-like PLP-dependent enzymes"/>
    <property type="match status" value="1"/>
</dbReference>
<protein>
    <recommendedName>
        <fullName evidence="14">Threonine dehydratase</fullName>
        <ecNumber evidence="14">4.3.1.19</ecNumber>
    </recommendedName>
    <alternativeName>
        <fullName evidence="14">Threonine deaminase</fullName>
    </alternativeName>
</protein>
<comment type="pathway">
    <text evidence="4 14">Amino-acid biosynthesis; L-isoleucine biosynthesis; 2-oxobutanoate from L-threonine: step 1/1.</text>
</comment>